<accession>A0A9D9EBU5</accession>
<dbReference type="Proteomes" id="UP000823619">
    <property type="component" value="Unassembled WGS sequence"/>
</dbReference>
<name>A0A9D9EBU5_9BACT</name>
<protein>
    <submittedName>
        <fullName evidence="1">Uncharacterized protein</fullName>
    </submittedName>
</protein>
<dbReference type="AlphaFoldDB" id="A0A9D9EBU5"/>
<dbReference type="PROSITE" id="PS51257">
    <property type="entry name" value="PROKAR_LIPOPROTEIN"/>
    <property type="match status" value="1"/>
</dbReference>
<evidence type="ECO:0000313" key="2">
    <source>
        <dbReference type="Proteomes" id="UP000823619"/>
    </source>
</evidence>
<evidence type="ECO:0000313" key="1">
    <source>
        <dbReference type="EMBL" id="MBO8444397.1"/>
    </source>
</evidence>
<proteinExistence type="predicted"/>
<dbReference type="EMBL" id="JADIMO010000021">
    <property type="protein sequence ID" value="MBO8444397.1"/>
    <property type="molecule type" value="Genomic_DNA"/>
</dbReference>
<comment type="caution">
    <text evidence="1">The sequence shown here is derived from an EMBL/GenBank/DDBJ whole genome shotgun (WGS) entry which is preliminary data.</text>
</comment>
<sequence length="757" mass="81720">MKNYLDHILVSAAFLLSAVSCDGIRNGPDAVPAGGGTFMTEFSGYAGELPTLPSEEPVSEIAAFHFVGGRLAGAFHPEPGQAFDLALEKLSGTVYVVAGTPGAPGYEKPGSGVSESEWLLSVVSAGDAGTGIFYTGKADLDGAVSSVIPVRLERGVARFDMAVDVKGSAEVKGIVFRNVRQDAYLFAPSLTGGKLNPDDASEGSIRVDFGDPLTSSREGVAYILPQDNASLSVSVTAVVDGTEHVLESPLPEKISRNTVYSLTLKKDSVGGSLSLSVAEWGDGGGTGMFPNRDRPIAVDPVSGALPEGAVLSDDGRTLSLPYGMSEFILSIDSDDELEVLPFEGHLLSIAPAGDGGTDVSGGASLQTVRPRAGTSFGSVNRFLVRKGLYAPNVAARDVEIRFHRKGLSHSYPDDAITLRLEANPTSFEGNMSFDNEKYMHDFGRYADNEFGVFTLPDGKEILAEFPEGEDPWLKVAAVEEGGLSSDGKTFRVLGGWRPNDPKADGREQRAAIVIRNAADGSDREEYVIVRRNYGLPVTWLHGVWWCKYNAMGDSRSFEDQILSSGDPAAEAGMTLFDYLSSCSPEEYRRLWGWSYIGDTGIGMQVIDDNGIPALEGYKGGQTVHINRLPADALSPDGYELPSMEDFNRVFDATDYVWVMWNGTHHLKNPWNGHFEIKRVQKRKNGIQVGSLELSDLIYIAMYSPDYPEHEPVVWYGPGAQWNTSDGIRHNGHHNNILFGVHSPQGQGWFIAGGMENL</sequence>
<feature type="non-terminal residue" evidence="1">
    <location>
        <position position="757"/>
    </location>
</feature>
<organism evidence="1 2">
    <name type="scientific">Candidatus Cryptobacteroides merdavium</name>
    <dbReference type="NCBI Taxonomy" id="2840769"/>
    <lineage>
        <taxon>Bacteria</taxon>
        <taxon>Pseudomonadati</taxon>
        <taxon>Bacteroidota</taxon>
        <taxon>Bacteroidia</taxon>
        <taxon>Bacteroidales</taxon>
        <taxon>Candidatus Cryptobacteroides</taxon>
    </lineage>
</organism>
<reference evidence="1" key="2">
    <citation type="journal article" date="2021" name="PeerJ">
        <title>Extensive microbial diversity within the chicken gut microbiome revealed by metagenomics and culture.</title>
        <authorList>
            <person name="Gilroy R."/>
            <person name="Ravi A."/>
            <person name="Getino M."/>
            <person name="Pursley I."/>
            <person name="Horton D.L."/>
            <person name="Alikhan N.F."/>
            <person name="Baker D."/>
            <person name="Gharbi K."/>
            <person name="Hall N."/>
            <person name="Watson M."/>
            <person name="Adriaenssens E.M."/>
            <person name="Foster-Nyarko E."/>
            <person name="Jarju S."/>
            <person name="Secka A."/>
            <person name="Antonio M."/>
            <person name="Oren A."/>
            <person name="Chaudhuri R.R."/>
            <person name="La Ragione R."/>
            <person name="Hildebrand F."/>
            <person name="Pallen M.J."/>
        </authorList>
    </citation>
    <scope>NUCLEOTIDE SEQUENCE</scope>
    <source>
        <strain evidence="1">D5-748</strain>
    </source>
</reference>
<reference evidence="1" key="1">
    <citation type="submission" date="2020-10" db="EMBL/GenBank/DDBJ databases">
        <authorList>
            <person name="Gilroy R."/>
        </authorList>
    </citation>
    <scope>NUCLEOTIDE SEQUENCE</scope>
    <source>
        <strain evidence="1">D5-748</strain>
    </source>
</reference>
<gene>
    <name evidence="1" type="ORF">IAC23_01695</name>
</gene>